<gene>
    <name evidence="2" type="ORF">MSIBF_A120009</name>
</gene>
<accession>A0A098E5W9</accession>
<dbReference type="EMBL" id="CCXY01000024">
    <property type="protein sequence ID" value="CEG11132.1"/>
    <property type="molecule type" value="Genomic_DNA"/>
</dbReference>
<evidence type="ECO:0000313" key="2">
    <source>
        <dbReference type="EMBL" id="CEG11132.1"/>
    </source>
</evidence>
<sequence>MAEINWTEEAEDWLKKIYDYIFEDDKDTAARVVNSIYKRVEILMDFPFLGQRLMDWENRHIRVLIYGHYRIVYLIKPKFPT</sequence>
<dbReference type="Gene3D" id="3.30.2310.20">
    <property type="entry name" value="RelE-like"/>
    <property type="match status" value="1"/>
</dbReference>
<dbReference type="SUPFAM" id="SSF143011">
    <property type="entry name" value="RelE-like"/>
    <property type="match status" value="1"/>
</dbReference>
<dbReference type="Pfam" id="PF05016">
    <property type="entry name" value="ParE_toxin"/>
    <property type="match status" value="1"/>
</dbReference>
<organism evidence="2">
    <name type="scientific">groundwater metagenome</name>
    <dbReference type="NCBI Taxonomy" id="717931"/>
    <lineage>
        <taxon>unclassified sequences</taxon>
        <taxon>metagenomes</taxon>
        <taxon>ecological metagenomes</taxon>
    </lineage>
</organism>
<reference evidence="2" key="1">
    <citation type="submission" date="2014-09" db="EMBL/GenBank/DDBJ databases">
        <authorList>
            <person name="Probst J Alexander"/>
        </authorList>
    </citation>
    <scope>NUCLEOTIDE SEQUENCE</scope>
</reference>
<dbReference type="AlphaFoldDB" id="A0A098E5W9"/>
<proteinExistence type="predicted"/>
<evidence type="ECO:0000256" key="1">
    <source>
        <dbReference type="ARBA" id="ARBA00022649"/>
    </source>
</evidence>
<dbReference type="InterPro" id="IPR007712">
    <property type="entry name" value="RelE/ParE_toxin"/>
</dbReference>
<name>A0A098E5W9_9ZZZZ</name>
<keyword evidence="1" id="KW-1277">Toxin-antitoxin system</keyword>
<dbReference type="InterPro" id="IPR035093">
    <property type="entry name" value="RelE/ParE_toxin_dom_sf"/>
</dbReference>
<protein>
    <submittedName>
        <fullName evidence="2">Plasmid stabilization system</fullName>
    </submittedName>
</protein>